<accession>A0A923HYI8</accession>
<dbReference type="PANTHER" id="PTHR46623">
    <property type="entry name" value="CARBOXYMETHYLENEBUTENOLIDASE-RELATED"/>
    <property type="match status" value="1"/>
</dbReference>
<dbReference type="SUPFAM" id="SSF53474">
    <property type="entry name" value="alpha/beta-Hydrolases"/>
    <property type="match status" value="1"/>
</dbReference>
<dbReference type="InterPro" id="IPR051049">
    <property type="entry name" value="Dienelactone_hydrolase-like"/>
</dbReference>
<dbReference type="GO" id="GO:0016787">
    <property type="term" value="F:hydrolase activity"/>
    <property type="evidence" value="ECO:0007669"/>
    <property type="project" value="UniProtKB-KW"/>
</dbReference>
<dbReference type="Gene3D" id="3.40.50.1820">
    <property type="entry name" value="alpha/beta hydrolase"/>
    <property type="match status" value="1"/>
</dbReference>
<dbReference type="InterPro" id="IPR002925">
    <property type="entry name" value="Dienelactn_hydro"/>
</dbReference>
<dbReference type="AlphaFoldDB" id="A0A923HYI8"/>
<organism evidence="2 3">
    <name type="scientific">Acetobacterium paludosum</name>
    <dbReference type="NCBI Taxonomy" id="52693"/>
    <lineage>
        <taxon>Bacteria</taxon>
        <taxon>Bacillati</taxon>
        <taxon>Bacillota</taxon>
        <taxon>Clostridia</taxon>
        <taxon>Eubacteriales</taxon>
        <taxon>Eubacteriaceae</taxon>
        <taxon>Acetobacterium</taxon>
    </lineage>
</organism>
<proteinExistence type="predicted"/>
<dbReference type="EMBL" id="WJBD01000001">
    <property type="protein sequence ID" value="MBC3886933.1"/>
    <property type="molecule type" value="Genomic_DNA"/>
</dbReference>
<name>A0A923HYI8_9FIRM</name>
<evidence type="ECO:0000259" key="1">
    <source>
        <dbReference type="Pfam" id="PF01738"/>
    </source>
</evidence>
<comment type="caution">
    <text evidence="2">The sequence shown here is derived from an EMBL/GenBank/DDBJ whole genome shotgun (WGS) entry which is preliminary data.</text>
</comment>
<sequence length="206" mass="24093">MDYEEKMMVVKKNESERAVIILHEIYGINQYIMELADFFYEQGYDTYCLDLNHRENCFSYSEQEEAYAYFKTKIGFEVAKEVESFIKKLGSEYNHVIVFGSSVGATIAWRLSENRYCSGMIGFYGSRIRDYLEVDPDCPCLLLFAEDEEAFCVDDIVFQLRKKKDVRAAVLKGKHGFGDRYAENYHIDSSKLAFDMVECFLKEIEE</sequence>
<feature type="domain" description="Dienelactone hydrolase" evidence="1">
    <location>
        <begin position="9"/>
        <end position="203"/>
    </location>
</feature>
<keyword evidence="2" id="KW-0378">Hydrolase</keyword>
<keyword evidence="3" id="KW-1185">Reference proteome</keyword>
<protein>
    <submittedName>
        <fullName evidence="2">Dienelactone hydrolase family protein</fullName>
    </submittedName>
</protein>
<dbReference type="Pfam" id="PF01738">
    <property type="entry name" value="DLH"/>
    <property type="match status" value="1"/>
</dbReference>
<dbReference type="InterPro" id="IPR029058">
    <property type="entry name" value="AB_hydrolase_fold"/>
</dbReference>
<dbReference type="PANTHER" id="PTHR46623:SF6">
    <property type="entry name" value="ALPHA_BETA-HYDROLASES SUPERFAMILY PROTEIN"/>
    <property type="match status" value="1"/>
</dbReference>
<evidence type="ECO:0000313" key="3">
    <source>
        <dbReference type="Proteomes" id="UP000616595"/>
    </source>
</evidence>
<dbReference type="OrthoDB" id="115291at2"/>
<gene>
    <name evidence="2" type="ORF">GH810_01210</name>
</gene>
<reference evidence="2" key="1">
    <citation type="submission" date="2019-10" db="EMBL/GenBank/DDBJ databases">
        <authorList>
            <person name="Ross D.E."/>
            <person name="Gulliver D."/>
        </authorList>
    </citation>
    <scope>NUCLEOTIDE SEQUENCE</scope>
    <source>
        <strain evidence="2">DER-2019</strain>
    </source>
</reference>
<evidence type="ECO:0000313" key="2">
    <source>
        <dbReference type="EMBL" id="MBC3886933.1"/>
    </source>
</evidence>
<dbReference type="Proteomes" id="UP000616595">
    <property type="component" value="Unassembled WGS sequence"/>
</dbReference>
<reference evidence="2" key="2">
    <citation type="submission" date="2020-10" db="EMBL/GenBank/DDBJ databases">
        <title>Comparative genomics of the Acetobacterium genus.</title>
        <authorList>
            <person name="Marshall C."/>
            <person name="May H."/>
            <person name="Norman S."/>
        </authorList>
    </citation>
    <scope>NUCLEOTIDE SEQUENCE</scope>
    <source>
        <strain evidence="2">DER-2019</strain>
    </source>
</reference>